<evidence type="ECO:0000256" key="6">
    <source>
        <dbReference type="ARBA" id="ARBA00048552"/>
    </source>
</evidence>
<comment type="catalytic activity">
    <reaction evidence="6 7 9">
        <text>RNA(n) + a ribonucleoside 5'-triphosphate = RNA(n+1) + diphosphate</text>
        <dbReference type="Rhea" id="RHEA:21248"/>
        <dbReference type="Rhea" id="RHEA-COMP:14527"/>
        <dbReference type="Rhea" id="RHEA-COMP:17342"/>
        <dbReference type="ChEBI" id="CHEBI:33019"/>
        <dbReference type="ChEBI" id="CHEBI:61557"/>
        <dbReference type="ChEBI" id="CHEBI:140395"/>
        <dbReference type="EC" id="2.7.7.6"/>
    </reaction>
</comment>
<evidence type="ECO:0000256" key="2">
    <source>
        <dbReference type="ARBA" id="ARBA00022478"/>
    </source>
</evidence>
<dbReference type="EMBL" id="MW561225">
    <property type="protein sequence ID" value="QTI83003.1"/>
    <property type="molecule type" value="Genomic_DNA"/>
</dbReference>
<dbReference type="GO" id="GO:0003899">
    <property type="term" value="F:DNA-directed RNA polymerase activity"/>
    <property type="evidence" value="ECO:0007669"/>
    <property type="project" value="UniProtKB-UniRule"/>
</dbReference>
<name>A0A8A6KH33_9STRA</name>
<accession>A0A8A6KH33</accession>
<dbReference type="Pfam" id="PF00562">
    <property type="entry name" value="RNA_pol_Rpb2_6"/>
    <property type="match status" value="1"/>
</dbReference>
<evidence type="ECO:0000256" key="7">
    <source>
        <dbReference type="HAMAP-Rule" id="MF_01321"/>
    </source>
</evidence>
<keyword evidence="2 7" id="KW-0240">DNA-directed RNA polymerase</keyword>
<evidence type="ECO:0000256" key="1">
    <source>
        <dbReference type="ARBA" id="ARBA00006835"/>
    </source>
</evidence>
<dbReference type="GO" id="GO:0009507">
    <property type="term" value="C:chloroplast"/>
    <property type="evidence" value="ECO:0007669"/>
    <property type="project" value="UniProtKB-SubCell"/>
</dbReference>
<dbReference type="InterPro" id="IPR007645">
    <property type="entry name" value="RNA_pol_Rpb2_3"/>
</dbReference>
<dbReference type="InterPro" id="IPR007121">
    <property type="entry name" value="RNA_pol_bsu_CS"/>
</dbReference>
<evidence type="ECO:0000259" key="11">
    <source>
        <dbReference type="Pfam" id="PF04560"/>
    </source>
</evidence>
<dbReference type="GO" id="GO:0032549">
    <property type="term" value="F:ribonucleoside binding"/>
    <property type="evidence" value="ECO:0007669"/>
    <property type="project" value="InterPro"/>
</dbReference>
<keyword evidence="5 7" id="KW-0804">Transcription</keyword>
<dbReference type="HAMAP" id="MF_01321">
    <property type="entry name" value="RNApol_bact_RpoB"/>
    <property type="match status" value="1"/>
</dbReference>
<dbReference type="InterPro" id="IPR037033">
    <property type="entry name" value="DNA-dir_RNAP_su2_hyb_sf"/>
</dbReference>
<dbReference type="Gene3D" id="2.30.150.10">
    <property type="entry name" value="DNA-directed RNA polymerase, beta subunit, external 1 domain"/>
    <property type="match status" value="1"/>
</dbReference>
<feature type="domain" description="DNA-directed RNA polymerase beta subunit external 1" evidence="14">
    <location>
        <begin position="765"/>
        <end position="830"/>
    </location>
</feature>
<evidence type="ECO:0000313" key="15">
    <source>
        <dbReference type="EMBL" id="QTI83003.1"/>
    </source>
</evidence>
<gene>
    <name evidence="7 15" type="primary">rpoB</name>
</gene>
<dbReference type="InterPro" id="IPR014724">
    <property type="entry name" value="RNA_pol_RPB2_OB-fold"/>
</dbReference>
<dbReference type="Pfam" id="PF10385">
    <property type="entry name" value="RNA_pol_Rpb2_45"/>
    <property type="match status" value="1"/>
</dbReference>
<dbReference type="PANTHER" id="PTHR20856">
    <property type="entry name" value="DNA-DIRECTED RNA POLYMERASE I SUBUNIT 2"/>
    <property type="match status" value="1"/>
</dbReference>
<dbReference type="Pfam" id="PF04565">
    <property type="entry name" value="RNA_pol_Rpb2_3"/>
    <property type="match status" value="1"/>
</dbReference>
<dbReference type="InterPro" id="IPR042107">
    <property type="entry name" value="DNA-dir_RNA_pol_bsu_ext_1_sf"/>
</dbReference>
<dbReference type="InterPro" id="IPR019462">
    <property type="entry name" value="DNA-dir_RNA_pol_bsu_external_1"/>
</dbReference>
<geneLocation type="chloroplast" evidence="15"/>
<keyword evidence="3 7" id="KW-0808">Transferase</keyword>
<keyword evidence="15" id="KW-0934">Plastid</keyword>
<dbReference type="Gene3D" id="3.90.1110.10">
    <property type="entry name" value="RNA polymerase Rpb2, domain 2"/>
    <property type="match status" value="1"/>
</dbReference>
<comment type="subunit">
    <text evidence="7 9">In plastids the minimal PEP RNA polymerase catalytic core is composed of four subunits: alpha, beta, beta', and beta''. When a (nuclear-encoded) sigma factor is associated with the core the holoenzyme is formed, which can initiate transcription.</text>
</comment>
<keyword evidence="4 7" id="KW-0548">Nucleotidyltransferase</keyword>
<evidence type="ECO:0000256" key="5">
    <source>
        <dbReference type="ARBA" id="ARBA00023163"/>
    </source>
</evidence>
<evidence type="ECO:0000259" key="10">
    <source>
        <dbReference type="Pfam" id="PF00562"/>
    </source>
</evidence>
<dbReference type="GeneID" id="69241554"/>
<dbReference type="InterPro" id="IPR007120">
    <property type="entry name" value="DNA-dir_RNAP_su2_dom"/>
</dbReference>
<sequence length="1404" mass="161055">MKKDLNYITTLPDFIEMQRSSFCWFLYQGLTDELSNFSSILDFSGNIEYVFFGQEYKLVKPIYNSLSAKRYTTNYIVQLLLPIEIRSKLTNTILRQGRLPIANLPLMTTAATFIINGCERIIVSQVIRSPGIYFDKNKKQKKRKVTKLTFSNDFHKLRVFTKTTFGILKTPDISALSPLIKNTKFYNSLPDKKIVNQDGHFIEFFKIYKTILNTSNPKRKVEKIKKILRWLKITKTFNQLKTTSKKRTDLSDIKYYNLFLIFLIKYSLLQNIMDLSRRDTFYESIQFSKLENSKLYKSNKKFLTKKLKNSKKIIQIYKQQILPTLIPDFLTISTISQSEFKLKYKKFCNRQTKKYNQLIQIYKNKLQLLFNKELIILNRSINPEMKSLEMFNFLKVNLNQYFQKINIIVNTYKENHKLQSIVYFPLIKKYRRSDIIKNKDFFEKKDFYKDKYNAKDFYTATIIPEYGSWIRVGFQRDKKVDNYKYPITNRLEDDIIIQLDKLTKKPIIHLLREMGLTDLEICQSLQHSDFFYFNLPFLSSSSNSSYPLLRFNSDNYYSNISEFSRIFDLRYYKLGKIGRFKINEKLNLNLSSQIISLVYEDIIAIIDSLLNLAISKTEGDDIDHLKNRRVRSVGELMQHLFRIGFQRLSRKILSQVYKIESPLILSSNVISATIKEFFGSSQLSQYMDQTNPLSGLTHKRRISGLGPGGFDRDRISFTVRDIHPSHYGRICPIETPEGQNVGLIASLTTSARINNAGFLQTPFWRVLNGKVIKTGNPIYLTADIEDYYKIAPADIAVNSENYLLTSSISVRYKQDFITVKPYEVDFIAISTVQVVSAAASLIPFFEHDDANRALMGSNMQRQSVPLLISQKPIIGTGLENQIATDSGISINAIKSGIVDFVSSKKIIVLEDSGKKAEYKLQKYQRSNQETCINQKPIVWKGDKIESGQIIADGPGINGGELALGQNVLIAYMPWQGYNFEDAILINERLVYDDVFTSIHIERYEIEIGLTNDGREHTTKQIPNLTPNDVQNLTDDGIISVGTFVKPGDILVGKITPKDDSEQLPEAKLLRAIFGAKAKGVRDSSFRMPSGESGRVIRTIVFRRKNKLAYEFEKVQVFIAQIRKIQVGDKIAGRHGNKGIISRILPRQDMPFLPDGTPIDILLNPLGVPSRMNVGQLYECLLGLAGQKLKHRYKILPFDELYGQEVSRILINKKLRQASIENNEAWLFNPYSPGKIVLIDGRTGKAFENPITVGNAYMLKLIHLVDDKMHARATGPYSLVTQQPLGGKAQQGGQRFGEMEVWALEGFGAAYTLKELLTVKSDDMQGRNDTLNAIVKGQTIPTSGIPESFKVLLEELRAIGLDISTYQLEKFSHPKICETEVNLMENYDPKTKTFPPTSNINNILF</sequence>
<evidence type="ECO:0000259" key="12">
    <source>
        <dbReference type="Pfam" id="PF04561"/>
    </source>
</evidence>
<dbReference type="Pfam" id="PF04560">
    <property type="entry name" value="RNA_pol_Rpb2_7"/>
    <property type="match status" value="1"/>
</dbReference>
<dbReference type="GO" id="GO:0000428">
    <property type="term" value="C:DNA-directed RNA polymerase complex"/>
    <property type="evidence" value="ECO:0007669"/>
    <property type="project" value="UniProtKB-KW"/>
</dbReference>
<keyword evidence="15" id="KW-0150">Chloroplast</keyword>
<dbReference type="RefSeq" id="YP_010242088.1">
    <property type="nucleotide sequence ID" value="NC_059930.1"/>
</dbReference>
<comment type="similarity">
    <text evidence="1 7 8">Belongs to the RNA polymerase beta chain family.</text>
</comment>
<comment type="function">
    <text evidence="7 9">DNA-dependent RNA polymerase catalyzes the transcription of DNA into RNA using the four ribonucleoside triphosphates as substrates.</text>
</comment>
<organism evidence="15">
    <name type="scientific">Coscinodiscus granii</name>
    <dbReference type="NCBI Taxonomy" id="265552"/>
    <lineage>
        <taxon>Eukaryota</taxon>
        <taxon>Sar</taxon>
        <taxon>Stramenopiles</taxon>
        <taxon>Ochrophyta</taxon>
        <taxon>Bacillariophyta</taxon>
        <taxon>Coscinodiscophyceae</taxon>
        <taxon>Coscinodiscophycidae</taxon>
        <taxon>Coscinodiscales</taxon>
        <taxon>Coscinodiscaceae</taxon>
        <taxon>Coscinodiscus</taxon>
    </lineage>
</organism>
<feature type="domain" description="RNA polymerase Rpb2" evidence="13">
    <location>
        <begin position="685"/>
        <end position="753"/>
    </location>
</feature>
<dbReference type="Gene3D" id="2.40.50.150">
    <property type="match status" value="1"/>
</dbReference>
<dbReference type="InterPro" id="IPR010243">
    <property type="entry name" value="RNA_pol_bsu_bac"/>
</dbReference>
<dbReference type="NCBIfam" id="NF001616">
    <property type="entry name" value="PRK00405.1"/>
    <property type="match status" value="1"/>
</dbReference>
<dbReference type="PROSITE" id="PS01166">
    <property type="entry name" value="RNA_POL_BETA"/>
    <property type="match status" value="1"/>
</dbReference>
<dbReference type="InterPro" id="IPR007641">
    <property type="entry name" value="RNA_pol_Rpb2_7"/>
</dbReference>
<dbReference type="InterPro" id="IPR037034">
    <property type="entry name" value="RNA_pol_Rpb2_2_sf"/>
</dbReference>
<dbReference type="Gene3D" id="2.40.50.100">
    <property type="match status" value="1"/>
</dbReference>
<evidence type="ECO:0000259" key="14">
    <source>
        <dbReference type="Pfam" id="PF10385"/>
    </source>
</evidence>
<dbReference type="EC" id="2.7.7.6" evidence="7"/>
<comment type="subcellular location">
    <subcellularLocation>
        <location evidence="7">Plastid</location>
        <location evidence="7">Chloroplast</location>
    </subcellularLocation>
</comment>
<feature type="domain" description="RNA polymerase Rpb2" evidence="12">
    <location>
        <begin position="493"/>
        <end position="631"/>
    </location>
</feature>
<dbReference type="Pfam" id="PF04561">
    <property type="entry name" value="RNA_pol_Rpb2_2"/>
    <property type="match status" value="1"/>
</dbReference>
<dbReference type="CDD" id="cd00653">
    <property type="entry name" value="RNA_pol_B_RPB2"/>
    <property type="match status" value="1"/>
</dbReference>
<dbReference type="Gene3D" id="3.90.1800.10">
    <property type="entry name" value="RNA polymerase alpha subunit dimerisation domain"/>
    <property type="match status" value="1"/>
</dbReference>
<evidence type="ECO:0000259" key="13">
    <source>
        <dbReference type="Pfam" id="PF04565"/>
    </source>
</evidence>
<evidence type="ECO:0000256" key="4">
    <source>
        <dbReference type="ARBA" id="ARBA00022695"/>
    </source>
</evidence>
<dbReference type="Gene3D" id="3.90.1100.10">
    <property type="match status" value="2"/>
</dbReference>
<feature type="domain" description="RNA polymerase Rpb2" evidence="11">
    <location>
        <begin position="1291"/>
        <end position="1365"/>
    </location>
</feature>
<evidence type="ECO:0000256" key="8">
    <source>
        <dbReference type="RuleBase" id="RU000434"/>
    </source>
</evidence>
<feature type="domain" description="DNA-directed RNA polymerase subunit 2 hybrid-binding" evidence="10">
    <location>
        <begin position="894"/>
        <end position="1289"/>
    </location>
</feature>
<evidence type="ECO:0000256" key="9">
    <source>
        <dbReference type="RuleBase" id="RU363031"/>
    </source>
</evidence>
<proteinExistence type="inferred from homology"/>
<dbReference type="SUPFAM" id="SSF64484">
    <property type="entry name" value="beta and beta-prime subunits of DNA dependent RNA-polymerase"/>
    <property type="match status" value="2"/>
</dbReference>
<evidence type="ECO:0000256" key="3">
    <source>
        <dbReference type="ARBA" id="ARBA00022679"/>
    </source>
</evidence>
<dbReference type="GO" id="GO:0003677">
    <property type="term" value="F:DNA binding"/>
    <property type="evidence" value="ECO:0007669"/>
    <property type="project" value="UniProtKB-UniRule"/>
</dbReference>
<protein>
    <recommendedName>
        <fullName evidence="7">DNA-directed RNA polymerase subunit beta</fullName>
        <ecNumber evidence="7">2.7.7.6</ecNumber>
    </recommendedName>
    <alternativeName>
        <fullName evidence="7">PEP</fullName>
    </alternativeName>
    <alternativeName>
        <fullName evidence="7">Plastid-encoded RNA polymerase subunit beta</fullName>
        <shortName evidence="7">RNA polymerase subunit beta</shortName>
    </alternativeName>
</protein>
<dbReference type="InterPro" id="IPR015712">
    <property type="entry name" value="DNA-dir_RNA_pol_su2"/>
</dbReference>
<dbReference type="Gene3D" id="2.40.270.10">
    <property type="entry name" value="DNA-directed RNA polymerase, subunit 2, domain 6"/>
    <property type="match status" value="1"/>
</dbReference>
<reference evidence="15" key="1">
    <citation type="submission" date="2021-02" db="EMBL/GenBank/DDBJ databases">
        <authorList>
            <person name="Huang H."/>
            <person name="Chen N."/>
        </authorList>
    </citation>
    <scope>NUCLEOTIDE SEQUENCE</scope>
</reference>
<dbReference type="GO" id="GO:0006351">
    <property type="term" value="P:DNA-templated transcription"/>
    <property type="evidence" value="ECO:0007669"/>
    <property type="project" value="UniProtKB-UniRule"/>
</dbReference>
<dbReference type="InterPro" id="IPR007642">
    <property type="entry name" value="RNA_pol_Rpb2_2"/>
</dbReference>